<dbReference type="InterPro" id="IPR003653">
    <property type="entry name" value="Peptidase_C48_C"/>
</dbReference>
<comment type="caution">
    <text evidence="5">The sequence shown here is derived from an EMBL/GenBank/DDBJ whole genome shotgun (WGS) entry which is preliminary data.</text>
</comment>
<evidence type="ECO:0000313" key="5">
    <source>
        <dbReference type="EMBL" id="RVW84210.1"/>
    </source>
</evidence>
<dbReference type="PANTHER" id="PTHR34836:SF1">
    <property type="entry name" value="OS09G0428600 PROTEIN"/>
    <property type="match status" value="1"/>
</dbReference>
<keyword evidence="2" id="KW-0645">Protease</keyword>
<dbReference type="Proteomes" id="UP000288805">
    <property type="component" value="Unassembled WGS sequence"/>
</dbReference>
<keyword evidence="5" id="KW-0675">Receptor</keyword>
<evidence type="ECO:0000256" key="3">
    <source>
        <dbReference type="ARBA" id="ARBA00022801"/>
    </source>
</evidence>
<feature type="domain" description="Ubiquitin-like protease family profile" evidence="4">
    <location>
        <begin position="372"/>
        <end position="411"/>
    </location>
</feature>
<evidence type="ECO:0000259" key="4">
    <source>
        <dbReference type="Pfam" id="PF02902"/>
    </source>
</evidence>
<evidence type="ECO:0000313" key="6">
    <source>
        <dbReference type="Proteomes" id="UP000288805"/>
    </source>
</evidence>
<dbReference type="Gene3D" id="3.40.395.10">
    <property type="entry name" value="Adenoviral Proteinase, Chain A"/>
    <property type="match status" value="1"/>
</dbReference>
<dbReference type="PANTHER" id="PTHR34836">
    <property type="entry name" value="OS06G0188250 PROTEIN"/>
    <property type="match status" value="1"/>
</dbReference>
<protein>
    <submittedName>
        <fullName evidence="5">Glutamate receptor 2.1</fullName>
    </submittedName>
</protein>
<reference evidence="5 6" key="1">
    <citation type="journal article" date="2018" name="PLoS Genet.">
        <title>Population sequencing reveals clonal diversity and ancestral inbreeding in the grapevine cultivar Chardonnay.</title>
        <authorList>
            <person name="Roach M.J."/>
            <person name="Johnson D.L."/>
            <person name="Bohlmann J."/>
            <person name="van Vuuren H.J."/>
            <person name="Jones S.J."/>
            <person name="Pretorius I.S."/>
            <person name="Schmidt S.A."/>
            <person name="Borneman A.R."/>
        </authorList>
    </citation>
    <scope>NUCLEOTIDE SEQUENCE [LARGE SCALE GENOMIC DNA]</scope>
    <source>
        <strain evidence="6">cv. Chardonnay</strain>
        <tissue evidence="5">Leaf</tissue>
    </source>
</reference>
<accession>A0A438HIB0</accession>
<dbReference type="EMBL" id="QGNW01000218">
    <property type="protein sequence ID" value="RVW84210.1"/>
    <property type="molecule type" value="Genomic_DNA"/>
</dbReference>
<organism evidence="5 6">
    <name type="scientific">Vitis vinifera</name>
    <name type="common">Grape</name>
    <dbReference type="NCBI Taxonomy" id="29760"/>
    <lineage>
        <taxon>Eukaryota</taxon>
        <taxon>Viridiplantae</taxon>
        <taxon>Streptophyta</taxon>
        <taxon>Embryophyta</taxon>
        <taxon>Tracheophyta</taxon>
        <taxon>Spermatophyta</taxon>
        <taxon>Magnoliopsida</taxon>
        <taxon>eudicotyledons</taxon>
        <taxon>Gunneridae</taxon>
        <taxon>Pentapetalae</taxon>
        <taxon>rosids</taxon>
        <taxon>Vitales</taxon>
        <taxon>Vitaceae</taxon>
        <taxon>Viteae</taxon>
        <taxon>Vitis</taxon>
    </lineage>
</organism>
<evidence type="ECO:0000256" key="2">
    <source>
        <dbReference type="ARBA" id="ARBA00022670"/>
    </source>
</evidence>
<gene>
    <name evidence="5" type="primary">GLR2.1_2</name>
    <name evidence="5" type="ORF">CK203_045289</name>
</gene>
<dbReference type="InterPro" id="IPR038765">
    <property type="entry name" value="Papain-like_cys_pep_sf"/>
</dbReference>
<dbReference type="Pfam" id="PF02902">
    <property type="entry name" value="Peptidase_C48"/>
    <property type="match status" value="1"/>
</dbReference>
<dbReference type="GO" id="GO:0006508">
    <property type="term" value="P:proteolysis"/>
    <property type="evidence" value="ECO:0007669"/>
    <property type="project" value="UniProtKB-KW"/>
</dbReference>
<dbReference type="GO" id="GO:0008234">
    <property type="term" value="F:cysteine-type peptidase activity"/>
    <property type="evidence" value="ECO:0007669"/>
    <property type="project" value="InterPro"/>
</dbReference>
<dbReference type="SUPFAM" id="SSF54001">
    <property type="entry name" value="Cysteine proteinases"/>
    <property type="match status" value="1"/>
</dbReference>
<sequence>MNWVEFVLSYLVHGIEEFKMKQRSGVCGCLLFLMLFYHEHILFEEKFLPLYTQPCPRITTWGDDEVLDMKQKLKNLGEYANDNVKIWVIQNEIRDCIDGNAMTMERENEEDEKFEINPKKDVIKRVDSGSLMEMDKTFQQLKTHLIDLCHGASSSSCEKVLTEFEEKYTTLKGLFIGSSGKPLRMHEEGTKNDIFSCERSLEDKDNKKGNEHYVHTLSIEKLCTEDFNRKNEDACATSIKVHIIPDENVDILPLPIKRSRRDYGKEPLRALCGYPNHVMKTRTSRERKPSKFKVSPFVHNLRKMGKRQASESIPMSICEDVVDAQSFNVLQSLVADYVFNKTLSKSELLVDFDHEHGVRGDFECLCPRENLMDVLFILMHDDCTGHWYLYVIDLKNSHIQILDSLQSKSRDEFRFKSVKTVGPPSQLDCRVVPLPAGLCSKMRRNLTQLLISLMFFLFPPIFFIEKGMAQNTTIPVKVGVVLDLDTWIGKMGLSCISMALSDFYASHGHYKTRVVTKIRDSKRDVVGAAAAGTIP</sequence>
<dbReference type="AlphaFoldDB" id="A0A438HIB0"/>
<dbReference type="InterPro" id="IPR015683">
    <property type="entry name" value="Ionotropic_Glu_rcpt"/>
</dbReference>
<keyword evidence="3" id="KW-0378">Hydrolase</keyword>
<evidence type="ECO:0000256" key="1">
    <source>
        <dbReference type="ARBA" id="ARBA00005234"/>
    </source>
</evidence>
<comment type="similarity">
    <text evidence="1">Belongs to the peptidase C48 family.</text>
</comment>
<name>A0A438HIB0_VITVI</name>
<proteinExistence type="inferred from homology"/>